<comment type="catalytic activity">
    <reaction evidence="13">
        <text>sn-glycerol 3-phosphate + NAD(+) = dihydroxyacetone phosphate + NADH + H(+)</text>
        <dbReference type="Rhea" id="RHEA:11092"/>
        <dbReference type="ChEBI" id="CHEBI:15378"/>
        <dbReference type="ChEBI" id="CHEBI:57540"/>
        <dbReference type="ChEBI" id="CHEBI:57597"/>
        <dbReference type="ChEBI" id="CHEBI:57642"/>
        <dbReference type="ChEBI" id="CHEBI:57945"/>
        <dbReference type="EC" id="1.1.1.94"/>
    </reaction>
</comment>
<evidence type="ECO:0000256" key="6">
    <source>
        <dbReference type="ARBA" id="ARBA00023098"/>
    </source>
</evidence>
<feature type="binding site" evidence="13">
    <location>
        <position position="243"/>
    </location>
    <ligand>
        <name>sn-glycerol 3-phosphate</name>
        <dbReference type="ChEBI" id="CHEBI:57597"/>
    </ligand>
</feature>
<protein>
    <recommendedName>
        <fullName evidence="11 13">Glycerol-3-phosphate dehydrogenase [NAD(P)+]</fullName>
        <ecNumber evidence="10 13">1.1.1.94</ecNumber>
    </recommendedName>
    <alternativeName>
        <fullName evidence="13">NAD(P)(+)-dependent glycerol-3-phosphate dehydrogenase</fullName>
    </alternativeName>
    <alternativeName>
        <fullName evidence="12 13">NAD(P)H-dependent dihydroxyacetone-phosphate reductase</fullName>
    </alternativeName>
</protein>
<dbReference type="GO" id="GO:0047952">
    <property type="term" value="F:glycerol-3-phosphate dehydrogenase [NAD(P)+] activity"/>
    <property type="evidence" value="ECO:0007669"/>
    <property type="project" value="UniProtKB-UniRule"/>
</dbReference>
<sequence>MKIAVIGGGSWGTSLGNMLAKKGLPVSILVREQTLLAQFRSKRENTWYLPGITLSENLVASLEIEQVLDGASIFLVAVPSQFVRSVLRDLRYLLPHKPVILCASKGIEVERLKTMSEVVSEELGGLKSSFAMLSGPSFALEVCKELPTAVALGCADKKLAKELQETLNTPYFRVYTNTDVRGVELGGAVKNIIAIAAGISDGLHYGTNARAALITRGLAEMSRLGKAMGAKANTFMGLAGLGDLVLTCTGELSRNRRVGLMLGDGQKLTDILAEMKMVAEGVKTTEAVHLLADKLDVDLPITDMVYRILYEDKDPDSAVRDLMNRPLKEE</sequence>
<feature type="binding site" evidence="15">
    <location>
        <begin position="254"/>
        <end position="255"/>
    </location>
    <ligand>
        <name>substrate</name>
    </ligand>
</feature>
<dbReference type="Proteomes" id="UP000434052">
    <property type="component" value="Unassembled WGS sequence"/>
</dbReference>
<dbReference type="PIRSF" id="PIRSF000114">
    <property type="entry name" value="Glycerol-3-P_dh"/>
    <property type="match status" value="1"/>
</dbReference>
<keyword evidence="5 13" id="KW-0520">NAD</keyword>
<proteinExistence type="inferred from homology"/>
<dbReference type="SUPFAM" id="SSF48179">
    <property type="entry name" value="6-phosphogluconate dehydrogenase C-terminal domain-like"/>
    <property type="match status" value="1"/>
</dbReference>
<evidence type="ECO:0000256" key="14">
    <source>
        <dbReference type="PIRSR" id="PIRSR000114-1"/>
    </source>
</evidence>
<evidence type="ECO:0000256" key="16">
    <source>
        <dbReference type="PIRSR" id="PIRSR000114-3"/>
    </source>
</evidence>
<evidence type="ECO:0000313" key="21">
    <source>
        <dbReference type="Proteomes" id="UP000434052"/>
    </source>
</evidence>
<dbReference type="GO" id="GO:0006650">
    <property type="term" value="P:glycerophospholipid metabolic process"/>
    <property type="evidence" value="ECO:0007669"/>
    <property type="project" value="UniProtKB-UniRule"/>
</dbReference>
<dbReference type="AlphaFoldDB" id="A0A6P1ZGY5"/>
<evidence type="ECO:0000313" key="20">
    <source>
        <dbReference type="EMBL" id="TVM32806.1"/>
    </source>
</evidence>
<feature type="binding site" evidence="13">
    <location>
        <position position="280"/>
    </location>
    <ligand>
        <name>NADPH</name>
        <dbReference type="ChEBI" id="CHEBI:57783"/>
    </ligand>
</feature>
<comment type="subcellular location">
    <subcellularLocation>
        <location evidence="13">Cytoplasm</location>
    </subcellularLocation>
</comment>
<keyword evidence="13" id="KW-0963">Cytoplasm</keyword>
<dbReference type="UniPathway" id="UPA00940"/>
<feature type="binding site" evidence="13">
    <location>
        <position position="254"/>
    </location>
    <ligand>
        <name>NADPH</name>
        <dbReference type="ChEBI" id="CHEBI:57783"/>
    </ligand>
</feature>
<keyword evidence="8 13" id="KW-1208">Phospholipid metabolism</keyword>
<dbReference type="GO" id="GO:0008654">
    <property type="term" value="P:phospholipid biosynthetic process"/>
    <property type="evidence" value="ECO:0007669"/>
    <property type="project" value="UniProtKB-KW"/>
</dbReference>
<feature type="binding site" evidence="13">
    <location>
        <position position="254"/>
    </location>
    <ligand>
        <name>sn-glycerol 3-phosphate</name>
        <dbReference type="ChEBI" id="CHEBI:57597"/>
    </ligand>
</feature>
<feature type="binding site" evidence="13">
    <location>
        <position position="10"/>
    </location>
    <ligand>
        <name>NADPH</name>
        <dbReference type="ChEBI" id="CHEBI:57783"/>
    </ligand>
</feature>
<dbReference type="FunFam" id="1.10.1040.10:FF:000001">
    <property type="entry name" value="Glycerol-3-phosphate dehydrogenase [NAD(P)+]"/>
    <property type="match status" value="1"/>
</dbReference>
<dbReference type="PRINTS" id="PR00077">
    <property type="entry name" value="GPDHDRGNASE"/>
</dbReference>
<dbReference type="PROSITE" id="PS00957">
    <property type="entry name" value="NAD_G3PDH"/>
    <property type="match status" value="1"/>
</dbReference>
<dbReference type="InterPro" id="IPR006109">
    <property type="entry name" value="G3P_DH_NAD-dep_C"/>
</dbReference>
<dbReference type="InterPro" id="IPR036291">
    <property type="entry name" value="NAD(P)-bd_dom_sf"/>
</dbReference>
<feature type="binding site" evidence="13">
    <location>
        <position position="11"/>
    </location>
    <ligand>
        <name>NADPH</name>
        <dbReference type="ChEBI" id="CHEBI:57783"/>
    </ligand>
</feature>
<evidence type="ECO:0000259" key="19">
    <source>
        <dbReference type="Pfam" id="PF07479"/>
    </source>
</evidence>
<evidence type="ECO:0000256" key="17">
    <source>
        <dbReference type="RuleBase" id="RU000437"/>
    </source>
</evidence>
<feature type="binding site" evidence="13">
    <location>
        <position position="105"/>
    </location>
    <ligand>
        <name>sn-glycerol 3-phosphate</name>
        <dbReference type="ChEBI" id="CHEBI:57597"/>
    </ligand>
</feature>
<gene>
    <name evidence="13" type="primary">gpsA</name>
    <name evidence="20" type="ORF">DQK91_13940</name>
</gene>
<comment type="caution">
    <text evidence="13">Lacks conserved residue(s) required for the propagation of feature annotation.</text>
</comment>
<feature type="binding site" evidence="13">
    <location>
        <position position="190"/>
    </location>
    <ligand>
        <name>sn-glycerol 3-phosphate</name>
        <dbReference type="ChEBI" id="CHEBI:57597"/>
    </ligand>
</feature>
<keyword evidence="2 13" id="KW-0444">Lipid biosynthesis</keyword>
<feature type="binding site" evidence="13">
    <location>
        <position position="278"/>
    </location>
    <ligand>
        <name>NADPH</name>
        <dbReference type="ChEBI" id="CHEBI:57783"/>
    </ligand>
</feature>
<dbReference type="GO" id="GO:0005975">
    <property type="term" value="P:carbohydrate metabolic process"/>
    <property type="evidence" value="ECO:0007669"/>
    <property type="project" value="InterPro"/>
</dbReference>
<dbReference type="OrthoDB" id="9812273at2"/>
<dbReference type="PANTHER" id="PTHR11728:SF1">
    <property type="entry name" value="GLYCEROL-3-PHOSPHATE DEHYDROGENASE [NAD(+)] 2, CHLOROPLASTIC"/>
    <property type="match status" value="1"/>
</dbReference>
<dbReference type="EC" id="1.1.1.94" evidence="10 13"/>
<feature type="binding site" evidence="16">
    <location>
        <position position="139"/>
    </location>
    <ligand>
        <name>NAD(+)</name>
        <dbReference type="ChEBI" id="CHEBI:57540"/>
    </ligand>
</feature>
<dbReference type="RefSeq" id="WP_144305989.1">
    <property type="nucleotide sequence ID" value="NZ_QMIF01000009.1"/>
</dbReference>
<feature type="binding site" evidence="13">
    <location>
        <position position="31"/>
    </location>
    <ligand>
        <name>NADPH</name>
        <dbReference type="ChEBI" id="CHEBI:57783"/>
    </ligand>
</feature>
<comment type="similarity">
    <text evidence="1 13 17">Belongs to the NAD-dependent glycerol-3-phosphate dehydrogenase family.</text>
</comment>
<dbReference type="NCBIfam" id="NF000942">
    <property type="entry name" value="PRK00094.1-4"/>
    <property type="match status" value="1"/>
</dbReference>
<feature type="binding site" evidence="13">
    <location>
        <position position="253"/>
    </location>
    <ligand>
        <name>sn-glycerol 3-phosphate</name>
        <dbReference type="ChEBI" id="CHEBI:57597"/>
    </ligand>
</feature>
<dbReference type="Pfam" id="PF07479">
    <property type="entry name" value="NAD_Gly3P_dh_C"/>
    <property type="match status" value="1"/>
</dbReference>
<evidence type="ECO:0000256" key="5">
    <source>
        <dbReference type="ARBA" id="ARBA00023027"/>
    </source>
</evidence>
<comment type="catalytic activity">
    <reaction evidence="9">
        <text>sn-glycerol 3-phosphate + NADP(+) = dihydroxyacetone phosphate + NADPH + H(+)</text>
        <dbReference type="Rhea" id="RHEA:11096"/>
        <dbReference type="ChEBI" id="CHEBI:15378"/>
        <dbReference type="ChEBI" id="CHEBI:57597"/>
        <dbReference type="ChEBI" id="CHEBI:57642"/>
        <dbReference type="ChEBI" id="CHEBI:57783"/>
        <dbReference type="ChEBI" id="CHEBI:58349"/>
        <dbReference type="EC" id="1.1.1.94"/>
    </reaction>
    <physiologicalReaction direction="right-to-left" evidence="9">
        <dbReference type="Rhea" id="RHEA:11098"/>
    </physiologicalReaction>
</comment>
<feature type="binding site" evidence="13">
    <location>
        <position position="255"/>
    </location>
    <ligand>
        <name>sn-glycerol 3-phosphate</name>
        <dbReference type="ChEBI" id="CHEBI:57597"/>
    </ligand>
</feature>
<dbReference type="PANTHER" id="PTHR11728">
    <property type="entry name" value="GLYCEROL-3-PHOSPHATE DEHYDROGENASE"/>
    <property type="match status" value="1"/>
</dbReference>
<dbReference type="InterPro" id="IPR013328">
    <property type="entry name" value="6PGD_dom2"/>
</dbReference>
<dbReference type="InterPro" id="IPR008927">
    <property type="entry name" value="6-PGluconate_DH-like_C_sf"/>
</dbReference>
<dbReference type="HAMAP" id="MF_00394">
    <property type="entry name" value="NAD_Glyc3P_dehydrog"/>
    <property type="match status" value="1"/>
</dbReference>
<feature type="binding site" evidence="13">
    <location>
        <position position="135"/>
    </location>
    <ligand>
        <name>sn-glycerol 3-phosphate</name>
        <dbReference type="ChEBI" id="CHEBI:57597"/>
    </ligand>
</feature>
<keyword evidence="4 13" id="KW-0560">Oxidoreductase</keyword>
<evidence type="ECO:0000256" key="9">
    <source>
        <dbReference type="ARBA" id="ARBA00052716"/>
    </source>
</evidence>
<dbReference type="GO" id="GO:0046168">
    <property type="term" value="P:glycerol-3-phosphate catabolic process"/>
    <property type="evidence" value="ECO:0007669"/>
    <property type="project" value="InterPro"/>
</dbReference>
<dbReference type="InterPro" id="IPR006168">
    <property type="entry name" value="G3P_DH_NAD-dep"/>
</dbReference>
<dbReference type="FunFam" id="3.40.50.720:FF:000019">
    <property type="entry name" value="Glycerol-3-phosphate dehydrogenase [NAD(P)+]"/>
    <property type="match status" value="1"/>
</dbReference>
<feature type="domain" description="Glycerol-3-phosphate dehydrogenase NAD-dependent C-terminal" evidence="19">
    <location>
        <begin position="179"/>
        <end position="319"/>
    </location>
</feature>
<dbReference type="EMBL" id="QMIF01000009">
    <property type="protein sequence ID" value="TVM32806.1"/>
    <property type="molecule type" value="Genomic_DNA"/>
</dbReference>
<organism evidence="20 21">
    <name type="scientific">Oceanidesulfovibrio marinus</name>
    <dbReference type="NCBI Taxonomy" id="370038"/>
    <lineage>
        <taxon>Bacteria</taxon>
        <taxon>Pseudomonadati</taxon>
        <taxon>Thermodesulfobacteriota</taxon>
        <taxon>Desulfovibrionia</taxon>
        <taxon>Desulfovibrionales</taxon>
        <taxon>Desulfovibrionaceae</taxon>
        <taxon>Oceanidesulfovibrio</taxon>
    </lineage>
</organism>
<feature type="binding site" evidence="15">
    <location>
        <position position="105"/>
    </location>
    <ligand>
        <name>substrate</name>
    </ligand>
</feature>
<dbReference type="InterPro" id="IPR011128">
    <property type="entry name" value="G3P_DH_NAD-dep_N"/>
</dbReference>
<keyword evidence="3 13" id="KW-0521">NADP</keyword>
<keyword evidence="13" id="KW-0547">Nucleotide-binding</keyword>
<feature type="domain" description="Glycerol-3-phosphate dehydrogenase NAD-dependent N-terminal" evidence="18">
    <location>
        <begin position="2"/>
        <end position="159"/>
    </location>
</feature>
<feature type="binding site" evidence="16">
    <location>
        <position position="254"/>
    </location>
    <ligand>
        <name>NAD(+)</name>
        <dbReference type="ChEBI" id="CHEBI:57540"/>
    </ligand>
</feature>
<evidence type="ECO:0000256" key="15">
    <source>
        <dbReference type="PIRSR" id="PIRSR000114-2"/>
    </source>
</evidence>
<evidence type="ECO:0000256" key="8">
    <source>
        <dbReference type="ARBA" id="ARBA00023264"/>
    </source>
</evidence>
<evidence type="ECO:0000256" key="4">
    <source>
        <dbReference type="ARBA" id="ARBA00023002"/>
    </source>
</evidence>
<comment type="pathway">
    <text evidence="13">Membrane lipid metabolism; glycerophospholipid metabolism.</text>
</comment>
<evidence type="ECO:0000256" key="2">
    <source>
        <dbReference type="ARBA" id="ARBA00022516"/>
    </source>
</evidence>
<comment type="caution">
    <text evidence="20">The sequence shown here is derived from an EMBL/GenBank/DDBJ whole genome shotgun (WGS) entry which is preliminary data.</text>
</comment>
<reference evidence="20 21" key="1">
    <citation type="submission" date="2018-06" db="EMBL/GenBank/DDBJ databases">
        <title>Complete genome of Desulfovibrio marinus P48SEP.</title>
        <authorList>
            <person name="Crispim J.S."/>
            <person name="Vidigal P.M.P."/>
            <person name="Silva L.C.F."/>
            <person name="Araujo L.C."/>
            <person name="Laguardia C.N."/>
            <person name="Dias R.S."/>
            <person name="Sousa M.P."/>
            <person name="Paula S.O."/>
            <person name="Silva C."/>
        </authorList>
    </citation>
    <scope>NUCLEOTIDE SEQUENCE [LARGE SCALE GENOMIC DNA]</scope>
    <source>
        <strain evidence="20 21">P48SEP</strain>
    </source>
</reference>
<dbReference type="SUPFAM" id="SSF51735">
    <property type="entry name" value="NAD(P)-binding Rossmann-fold domains"/>
    <property type="match status" value="1"/>
</dbReference>
<feature type="active site" description="Proton acceptor" evidence="13 14">
    <location>
        <position position="190"/>
    </location>
</feature>
<dbReference type="GO" id="GO:0046167">
    <property type="term" value="P:glycerol-3-phosphate biosynthetic process"/>
    <property type="evidence" value="ECO:0007669"/>
    <property type="project" value="UniProtKB-UniRule"/>
</dbReference>
<evidence type="ECO:0000256" key="10">
    <source>
        <dbReference type="ARBA" id="ARBA00066687"/>
    </source>
</evidence>
<name>A0A6P1ZGY5_9BACT</name>
<feature type="binding site" evidence="16">
    <location>
        <position position="82"/>
    </location>
    <ligand>
        <name>NAD(+)</name>
        <dbReference type="ChEBI" id="CHEBI:57540"/>
    </ligand>
</feature>
<feature type="binding site" evidence="13">
    <location>
        <position position="48"/>
    </location>
    <ligand>
        <name>NADPH</name>
        <dbReference type="ChEBI" id="CHEBI:57783"/>
    </ligand>
</feature>
<feature type="binding site" evidence="16">
    <location>
        <begin position="7"/>
        <end position="12"/>
    </location>
    <ligand>
        <name>NAD(+)</name>
        <dbReference type="ChEBI" id="CHEBI:57540"/>
    </ligand>
</feature>
<accession>A0A6P1ZGY5</accession>
<dbReference type="Gene3D" id="3.40.50.720">
    <property type="entry name" value="NAD(P)-binding Rossmann-like Domain"/>
    <property type="match status" value="1"/>
</dbReference>
<keyword evidence="7 13" id="KW-0594">Phospholipid biosynthesis</keyword>
<dbReference type="Gene3D" id="1.10.1040.10">
    <property type="entry name" value="N-(1-d-carboxylethyl)-l-norvaline Dehydrogenase, domain 2"/>
    <property type="match status" value="1"/>
</dbReference>
<evidence type="ECO:0000256" key="7">
    <source>
        <dbReference type="ARBA" id="ARBA00023209"/>
    </source>
</evidence>
<evidence type="ECO:0000259" key="18">
    <source>
        <dbReference type="Pfam" id="PF01210"/>
    </source>
</evidence>
<comment type="function">
    <text evidence="13">Catalyzes the reduction of the glycolytic intermediate dihydroxyacetone phosphate (DHAP) to sn-glycerol 3-phosphate (G3P), the key precursor for phospholipid synthesis.</text>
</comment>
<feature type="binding site" evidence="13">
    <location>
        <position position="137"/>
    </location>
    <ligand>
        <name>sn-glycerol 3-phosphate</name>
        <dbReference type="ChEBI" id="CHEBI:57597"/>
    </ligand>
</feature>
<dbReference type="NCBIfam" id="NF000940">
    <property type="entry name" value="PRK00094.1-2"/>
    <property type="match status" value="1"/>
</dbReference>
<keyword evidence="6 13" id="KW-0443">Lipid metabolism</keyword>
<feature type="binding site" evidence="13">
    <location>
        <position position="139"/>
    </location>
    <ligand>
        <name>NADPH</name>
        <dbReference type="ChEBI" id="CHEBI:57783"/>
    </ligand>
</feature>
<dbReference type="GO" id="GO:0005829">
    <property type="term" value="C:cytosol"/>
    <property type="evidence" value="ECO:0007669"/>
    <property type="project" value="TreeGrafter"/>
</dbReference>
<evidence type="ECO:0000256" key="1">
    <source>
        <dbReference type="ARBA" id="ARBA00011009"/>
    </source>
</evidence>
<evidence type="ECO:0000256" key="3">
    <source>
        <dbReference type="ARBA" id="ARBA00022857"/>
    </source>
</evidence>
<feature type="binding site" evidence="13">
    <location>
        <position position="105"/>
    </location>
    <ligand>
        <name>NADPH</name>
        <dbReference type="ChEBI" id="CHEBI:57783"/>
    </ligand>
</feature>
<evidence type="ECO:0000256" key="12">
    <source>
        <dbReference type="ARBA" id="ARBA00080511"/>
    </source>
</evidence>
<evidence type="ECO:0000256" key="13">
    <source>
        <dbReference type="HAMAP-Rule" id="MF_00394"/>
    </source>
</evidence>
<evidence type="ECO:0000256" key="11">
    <source>
        <dbReference type="ARBA" id="ARBA00069372"/>
    </source>
</evidence>
<dbReference type="Pfam" id="PF01210">
    <property type="entry name" value="NAD_Gly3P_dh_N"/>
    <property type="match status" value="1"/>
</dbReference>
<dbReference type="GO" id="GO:0051287">
    <property type="term" value="F:NAD binding"/>
    <property type="evidence" value="ECO:0007669"/>
    <property type="project" value="InterPro"/>
</dbReference>